<keyword evidence="4" id="KW-1185">Reference proteome</keyword>
<dbReference type="OrthoDB" id="642895at2759"/>
<evidence type="ECO:0000313" key="4">
    <source>
        <dbReference type="Proteomes" id="UP000298663"/>
    </source>
</evidence>
<name>A0A4U5NDK9_STECR</name>
<reference evidence="3 4" key="2">
    <citation type="journal article" date="2019" name="G3 (Bethesda)">
        <title>Hybrid Assembly of the Genome of the Entomopathogenic Nematode Steinernema carpocapsae Identifies the X-Chromosome.</title>
        <authorList>
            <person name="Serra L."/>
            <person name="Macchietto M."/>
            <person name="Macias-Munoz A."/>
            <person name="McGill C.J."/>
            <person name="Rodriguez I.M."/>
            <person name="Rodriguez B."/>
            <person name="Murad R."/>
            <person name="Mortazavi A."/>
        </authorList>
    </citation>
    <scope>NUCLEOTIDE SEQUENCE [LARGE SCALE GENOMIC DNA]</scope>
    <source>
        <strain evidence="3 4">ALL</strain>
    </source>
</reference>
<dbReference type="GO" id="GO:0005737">
    <property type="term" value="C:cytoplasm"/>
    <property type="evidence" value="ECO:0007669"/>
    <property type="project" value="TreeGrafter"/>
</dbReference>
<feature type="region of interest" description="Disordered" evidence="2">
    <location>
        <begin position="1"/>
        <end position="29"/>
    </location>
</feature>
<proteinExistence type="predicted"/>
<feature type="region of interest" description="Disordered" evidence="2">
    <location>
        <begin position="420"/>
        <end position="489"/>
    </location>
</feature>
<sequence>MGQVRGGKTTCAVRQDGSPDRMPSRDKRRFSVDSATRVAVENIHTTMEKLHDLWDEVSMDAETREARVRTAYTHLDNLLKEMIECETEMVKNMRSAAVELRLKASSLIEELDADPLRIPLSCPEGSIGLFKYLEELVEKLSAEKESRLEAQLKLSQELSFLTVRLHVDVPDIHETDQKCLSAHEFELLRERVSELQKTLNERMAKCQEIQEDIRAKLSQVGGDVTCDGVAEFLSDGELLDFSDSRMYHIQNMHEAVLFKFEEWAVAADKEYTQTYWKLKDLWDRCFIPEEERKFPPEFSCECNSAADLHALRKEYNDYEQLYQERSTVFGKVNEWRDLWTENVEFTERSAKDKNFYNNRGGNLNQILKRNNEVKKLLSKAERDVEEAMKEYNNNHSQPIMIDGLTPKEYISREQIKYEEEKLSRRNSVKAAPKRTGPQSPFVGASTPKRGRLPKKDESSGSLGLSIISPISTRPILGPKTSSPIREKKL</sequence>
<feature type="compositionally biased region" description="Low complexity" evidence="2">
    <location>
        <begin position="459"/>
        <end position="471"/>
    </location>
</feature>
<dbReference type="GO" id="GO:1990023">
    <property type="term" value="C:mitotic spindle midzone"/>
    <property type="evidence" value="ECO:0007669"/>
    <property type="project" value="TreeGrafter"/>
</dbReference>
<gene>
    <name evidence="3" type="ORF">L596_014983</name>
</gene>
<feature type="coiled-coil region" evidence="1">
    <location>
        <begin position="363"/>
        <end position="397"/>
    </location>
</feature>
<dbReference type="PANTHER" id="PTHR19321">
    <property type="entry name" value="PROTEIN REGULATOR OF CYTOKINESIS 1 PRC1-RELATED"/>
    <property type="match status" value="1"/>
</dbReference>
<dbReference type="GO" id="GO:0051256">
    <property type="term" value="P:mitotic spindle midzone assembly"/>
    <property type="evidence" value="ECO:0007669"/>
    <property type="project" value="TreeGrafter"/>
</dbReference>
<accession>A0A4U5NDK9</accession>
<evidence type="ECO:0000256" key="2">
    <source>
        <dbReference type="SAM" id="MobiDB-lite"/>
    </source>
</evidence>
<feature type="compositionally biased region" description="Basic and acidic residues" evidence="2">
    <location>
        <begin position="17"/>
        <end position="29"/>
    </location>
</feature>
<organism evidence="3 4">
    <name type="scientific">Steinernema carpocapsae</name>
    <name type="common">Entomopathogenic nematode</name>
    <dbReference type="NCBI Taxonomy" id="34508"/>
    <lineage>
        <taxon>Eukaryota</taxon>
        <taxon>Metazoa</taxon>
        <taxon>Ecdysozoa</taxon>
        <taxon>Nematoda</taxon>
        <taxon>Chromadorea</taxon>
        <taxon>Rhabditida</taxon>
        <taxon>Tylenchina</taxon>
        <taxon>Panagrolaimomorpha</taxon>
        <taxon>Strongyloidoidea</taxon>
        <taxon>Steinernematidae</taxon>
        <taxon>Steinernema</taxon>
    </lineage>
</organism>
<evidence type="ECO:0008006" key="5">
    <source>
        <dbReference type="Google" id="ProtNLM"/>
    </source>
</evidence>
<evidence type="ECO:0000256" key="1">
    <source>
        <dbReference type="SAM" id="Coils"/>
    </source>
</evidence>
<evidence type="ECO:0000313" key="3">
    <source>
        <dbReference type="EMBL" id="TKR81039.1"/>
    </source>
</evidence>
<comment type="caution">
    <text evidence="3">The sequence shown here is derived from an EMBL/GenBank/DDBJ whole genome shotgun (WGS) entry which is preliminary data.</text>
</comment>
<dbReference type="EMBL" id="AZBU02000004">
    <property type="protein sequence ID" value="TKR81039.1"/>
    <property type="molecule type" value="Genomic_DNA"/>
</dbReference>
<dbReference type="Gene3D" id="1.20.58.1520">
    <property type="match status" value="1"/>
</dbReference>
<protein>
    <recommendedName>
        <fullName evidence="5">Protein regulator of cytokinesis 1</fullName>
    </recommendedName>
</protein>
<keyword evidence="1" id="KW-0175">Coiled coil</keyword>
<reference evidence="3 4" key="1">
    <citation type="journal article" date="2015" name="Genome Biol.">
        <title>Comparative genomics of Steinernema reveals deeply conserved gene regulatory networks.</title>
        <authorList>
            <person name="Dillman A.R."/>
            <person name="Macchietto M."/>
            <person name="Porter C.F."/>
            <person name="Rogers A."/>
            <person name="Williams B."/>
            <person name="Antoshechkin I."/>
            <person name="Lee M.M."/>
            <person name="Goodwin Z."/>
            <person name="Lu X."/>
            <person name="Lewis E.E."/>
            <person name="Goodrich-Blair H."/>
            <person name="Stock S.P."/>
            <person name="Adams B.J."/>
            <person name="Sternberg P.W."/>
            <person name="Mortazavi A."/>
        </authorList>
    </citation>
    <scope>NUCLEOTIDE SEQUENCE [LARGE SCALE GENOMIC DNA]</scope>
    <source>
        <strain evidence="3 4">ALL</strain>
    </source>
</reference>
<dbReference type="AlphaFoldDB" id="A0A4U5NDK9"/>
<dbReference type="Pfam" id="PF03999">
    <property type="entry name" value="MAP65_ASE1"/>
    <property type="match status" value="2"/>
</dbReference>
<dbReference type="GO" id="GO:0008017">
    <property type="term" value="F:microtubule binding"/>
    <property type="evidence" value="ECO:0007669"/>
    <property type="project" value="InterPro"/>
</dbReference>
<dbReference type="InterPro" id="IPR007145">
    <property type="entry name" value="MAP65_Ase1_PRC1"/>
</dbReference>
<dbReference type="Proteomes" id="UP000298663">
    <property type="component" value="Unassembled WGS sequence"/>
</dbReference>
<dbReference type="PANTHER" id="PTHR19321:SF41">
    <property type="entry name" value="FASCETTO-RELATED"/>
    <property type="match status" value="1"/>
</dbReference>